<comment type="caution">
    <text evidence="2">The sequence shown here is derived from an EMBL/GenBank/DDBJ whole genome shotgun (WGS) entry which is preliminary data.</text>
</comment>
<dbReference type="AlphaFoldDB" id="A0A9P3GCE2"/>
<dbReference type="EMBL" id="BPQB01000030">
    <property type="protein sequence ID" value="GJE93172.1"/>
    <property type="molecule type" value="Genomic_DNA"/>
</dbReference>
<evidence type="ECO:0000256" key="1">
    <source>
        <dbReference type="SAM" id="MobiDB-lite"/>
    </source>
</evidence>
<accession>A0A9P3GCE2</accession>
<reference evidence="2 3" key="1">
    <citation type="submission" date="2021-08" db="EMBL/GenBank/DDBJ databases">
        <title>Draft Genome Sequence of Phanerochaete sordida strain YK-624.</title>
        <authorList>
            <person name="Mori T."/>
            <person name="Dohra H."/>
            <person name="Suzuki T."/>
            <person name="Kawagishi H."/>
            <person name="Hirai H."/>
        </authorList>
    </citation>
    <scope>NUCLEOTIDE SEQUENCE [LARGE SCALE GENOMIC DNA]</scope>
    <source>
        <strain evidence="2 3">YK-624</strain>
    </source>
</reference>
<feature type="compositionally biased region" description="Polar residues" evidence="1">
    <location>
        <begin position="1"/>
        <end position="18"/>
    </location>
</feature>
<gene>
    <name evidence="2" type="ORF">PsYK624_093310</name>
</gene>
<evidence type="ECO:0000313" key="3">
    <source>
        <dbReference type="Proteomes" id="UP000703269"/>
    </source>
</evidence>
<organism evidence="2 3">
    <name type="scientific">Phanerochaete sordida</name>
    <dbReference type="NCBI Taxonomy" id="48140"/>
    <lineage>
        <taxon>Eukaryota</taxon>
        <taxon>Fungi</taxon>
        <taxon>Dikarya</taxon>
        <taxon>Basidiomycota</taxon>
        <taxon>Agaricomycotina</taxon>
        <taxon>Agaricomycetes</taxon>
        <taxon>Polyporales</taxon>
        <taxon>Phanerochaetaceae</taxon>
        <taxon>Phanerochaete</taxon>
    </lineage>
</organism>
<sequence>MHSLTGNAGHPQLTSALSQPPRPEEPKRLPYLAGGPVRPTRLARGRAYADVGRQGVPAPHGLGHGVVQPP</sequence>
<proteinExistence type="predicted"/>
<feature type="region of interest" description="Disordered" evidence="1">
    <location>
        <begin position="1"/>
        <end position="40"/>
    </location>
</feature>
<keyword evidence="3" id="KW-1185">Reference proteome</keyword>
<name>A0A9P3GCE2_9APHY</name>
<protein>
    <submittedName>
        <fullName evidence="2">Uncharacterized protein</fullName>
    </submittedName>
</protein>
<dbReference type="Proteomes" id="UP000703269">
    <property type="component" value="Unassembled WGS sequence"/>
</dbReference>
<evidence type="ECO:0000313" key="2">
    <source>
        <dbReference type="EMBL" id="GJE93172.1"/>
    </source>
</evidence>